<evidence type="ECO:0000313" key="2">
    <source>
        <dbReference type="EMBL" id="SNV54439.1"/>
    </source>
</evidence>
<keyword evidence="1" id="KW-0472">Membrane</keyword>
<organism evidence="2 3">
    <name type="scientific">Mammaliicoccus stepanovicii</name>
    <dbReference type="NCBI Taxonomy" id="643214"/>
    <lineage>
        <taxon>Bacteria</taxon>
        <taxon>Bacillati</taxon>
        <taxon>Bacillota</taxon>
        <taxon>Bacilli</taxon>
        <taxon>Bacillales</taxon>
        <taxon>Staphylococcaceae</taxon>
        <taxon>Mammaliicoccus</taxon>
    </lineage>
</organism>
<keyword evidence="3" id="KW-1185">Reference proteome</keyword>
<dbReference type="Proteomes" id="UP000242084">
    <property type="component" value="Chromosome 1"/>
</dbReference>
<accession>A0A239Y5H1</accession>
<keyword evidence="1" id="KW-1133">Transmembrane helix</keyword>
<dbReference type="PANTHER" id="PTHR34980:SF2">
    <property type="entry name" value="INNER MEMBRANE PROTEIN YHAH-RELATED"/>
    <property type="match status" value="1"/>
</dbReference>
<feature type="transmembrane region" description="Helical" evidence="1">
    <location>
        <begin position="80"/>
        <end position="105"/>
    </location>
</feature>
<name>A0A239Y5H1_9STAP</name>
<proteinExistence type="predicted"/>
<dbReference type="GO" id="GO:0005886">
    <property type="term" value="C:plasma membrane"/>
    <property type="evidence" value="ECO:0007669"/>
    <property type="project" value="TreeGrafter"/>
</dbReference>
<dbReference type="Pfam" id="PF05656">
    <property type="entry name" value="DUF805"/>
    <property type="match status" value="1"/>
</dbReference>
<evidence type="ECO:0000256" key="1">
    <source>
        <dbReference type="SAM" id="Phobius"/>
    </source>
</evidence>
<evidence type="ECO:0000313" key="3">
    <source>
        <dbReference type="Proteomes" id="UP000242084"/>
    </source>
</evidence>
<dbReference type="OrthoDB" id="2414165at2"/>
<dbReference type="PANTHER" id="PTHR34980">
    <property type="entry name" value="INNER MEMBRANE PROTEIN-RELATED-RELATED"/>
    <property type="match status" value="1"/>
</dbReference>
<gene>
    <name evidence="2" type="ORF">SAMEA4384403_00082</name>
</gene>
<reference evidence="2 3" key="1">
    <citation type="submission" date="2017-06" db="EMBL/GenBank/DDBJ databases">
        <authorList>
            <consortium name="Pathogen Informatics"/>
        </authorList>
    </citation>
    <scope>NUCLEOTIDE SEQUENCE [LARGE SCALE GENOMIC DNA]</scope>
    <source>
        <strain evidence="2 3">NCTC13839</strain>
    </source>
</reference>
<dbReference type="EMBL" id="LT906462">
    <property type="protein sequence ID" value="SNV54439.1"/>
    <property type="molecule type" value="Genomic_DNA"/>
</dbReference>
<dbReference type="KEGG" id="sste:SAMEA4384403_0082"/>
<feature type="transmembrane region" description="Helical" evidence="1">
    <location>
        <begin position="35"/>
        <end position="68"/>
    </location>
</feature>
<sequence>MKHYLTQVFQSYKDFWIRFLDVNGRSNRADFWHPFWINFIISSLLGLVSAGFLSSLFGLVILIPTFTVMVRRLHDINWRMIFAIIVFCSWCIGPVYLLVLFIFLYTGMLYDGAGDKYIWLAYQFSQVLIFVNIFITIFALYVLARPGHKTPNKYGSGGSCEVVPEVSNQ</sequence>
<protein>
    <submittedName>
        <fullName evidence="2">Predicted membrane protein</fullName>
    </submittedName>
</protein>
<feature type="transmembrane region" description="Helical" evidence="1">
    <location>
        <begin position="117"/>
        <end position="143"/>
    </location>
</feature>
<dbReference type="AlphaFoldDB" id="A0A239Y5H1"/>
<dbReference type="RefSeq" id="WP_095085264.1">
    <property type="nucleotide sequence ID" value="NZ_BMDM01000013.1"/>
</dbReference>
<dbReference type="InterPro" id="IPR008523">
    <property type="entry name" value="DUF805"/>
</dbReference>
<keyword evidence="1" id="KW-0812">Transmembrane</keyword>